<dbReference type="EC" id="5.1.3.14" evidence="3"/>
<keyword evidence="1 4" id="KW-0413">Isomerase</keyword>
<dbReference type="PANTHER" id="PTHR43174">
    <property type="entry name" value="UDP-N-ACETYLGLUCOSAMINE 2-EPIMERASE"/>
    <property type="match status" value="1"/>
</dbReference>
<dbReference type="NCBIfam" id="TIGR00236">
    <property type="entry name" value="wecB"/>
    <property type="match status" value="1"/>
</dbReference>
<dbReference type="EMBL" id="MJBR01000045">
    <property type="protein sequence ID" value="OEY71657.1"/>
    <property type="molecule type" value="Genomic_DNA"/>
</dbReference>
<evidence type="ECO:0000256" key="1">
    <source>
        <dbReference type="ARBA" id="ARBA00023235"/>
    </source>
</evidence>
<evidence type="ECO:0000313" key="9">
    <source>
        <dbReference type="Proteomes" id="UP000232533"/>
    </source>
</evidence>
<dbReference type="OrthoDB" id="9803238at2"/>
<evidence type="ECO:0000256" key="3">
    <source>
        <dbReference type="ARBA" id="ARBA00038858"/>
    </source>
</evidence>
<dbReference type="AlphaFoldDB" id="A0A2N0TQC0"/>
<dbReference type="SUPFAM" id="SSF53756">
    <property type="entry name" value="UDP-Glycosyltransferase/glycogen phosphorylase"/>
    <property type="match status" value="1"/>
</dbReference>
<evidence type="ECO:0000256" key="4">
    <source>
        <dbReference type="RuleBase" id="RU003513"/>
    </source>
</evidence>
<dbReference type="Gene3D" id="3.40.50.2000">
    <property type="entry name" value="Glycogen Phosphorylase B"/>
    <property type="match status" value="2"/>
</dbReference>
<evidence type="ECO:0000313" key="6">
    <source>
        <dbReference type="EMBL" id="OEY71657.1"/>
    </source>
</evidence>
<proteinExistence type="inferred from homology"/>
<dbReference type="InterPro" id="IPR003331">
    <property type="entry name" value="UDP_GlcNAc_Epimerase_2_dom"/>
</dbReference>
<keyword evidence="8" id="KW-1185">Reference proteome</keyword>
<evidence type="ECO:0000313" key="7">
    <source>
        <dbReference type="EMBL" id="PKD16906.1"/>
    </source>
</evidence>
<reference evidence="6 8" key="2">
    <citation type="submission" date="2016-09" db="EMBL/GenBank/DDBJ databases">
        <title>Genome Sequence of Salegentibacter salarius,Isolated from a Marine Solar Saltern of the Yellow Sea in South Korea.</title>
        <authorList>
            <person name="Zheng Q."/>
            <person name="Liu Y."/>
        </authorList>
    </citation>
    <scope>NUCLEOTIDE SEQUENCE [LARGE SCALE GENOMIC DNA]</scope>
    <source>
        <strain evidence="6 8">KCTC 12974</strain>
    </source>
</reference>
<dbReference type="Proteomes" id="UP000232533">
    <property type="component" value="Unassembled WGS sequence"/>
</dbReference>
<sequence length="374" mass="41730">MLKLLLCFGTRPEAIKMAPIIHECKRRNISFKVCVTAQHREMLDQVLDFFEIQPDYDLNLMKAGQSLNSLSAAIFNKFDQVLELEQPDLLLVHGDTTTASMISQVAFHRQIKIGHVEAGLRTYNKSSPFPEEINRQIIGKIADFHFVPTINAKNNLLSEQVPLEQIILTGNSVVDALEWAGVKIERIGLPQEIHNIQTCLDPKKKLILITGHRRENFGKGLEEICEALLELSQNTDIELVFPMHLNPKVTSTVEKTLKDKPNIHLIAPVSYPSLLWLMKKSIFIISDSGGIQEEAPAFGKPVIVTRNVSERMEGVEAGFSFLTGTSKTKILKEANQIIGQPPNFEGKKNPYGDGKAAQRIVAFLASLARSSSNE</sequence>
<gene>
    <name evidence="7" type="ORF">APR40_04665</name>
    <name evidence="6" type="ORF">BHS39_04665</name>
</gene>
<dbReference type="EMBL" id="LKTR01000045">
    <property type="protein sequence ID" value="PKD16906.1"/>
    <property type="molecule type" value="Genomic_DNA"/>
</dbReference>
<dbReference type="CDD" id="cd03786">
    <property type="entry name" value="GTB_UDP-GlcNAc_2-Epimerase"/>
    <property type="match status" value="1"/>
</dbReference>
<dbReference type="Proteomes" id="UP000176009">
    <property type="component" value="Unassembled WGS sequence"/>
</dbReference>
<evidence type="ECO:0000259" key="5">
    <source>
        <dbReference type="Pfam" id="PF02350"/>
    </source>
</evidence>
<dbReference type="PANTHER" id="PTHR43174:SF2">
    <property type="entry name" value="UDP-N-ACETYLGLUCOSAMINE 2-EPIMERASE"/>
    <property type="match status" value="1"/>
</dbReference>
<comment type="caution">
    <text evidence="7">The sequence shown here is derived from an EMBL/GenBank/DDBJ whole genome shotgun (WGS) entry which is preliminary data.</text>
</comment>
<reference evidence="7 9" key="1">
    <citation type="submission" date="2015-10" db="EMBL/GenBank/DDBJ databases">
        <title>Draft genome sequence of Salegentibacter salinarum KCTC 12975.</title>
        <authorList>
            <person name="Lin W."/>
            <person name="Zheng Q."/>
        </authorList>
    </citation>
    <scope>NUCLEOTIDE SEQUENCE [LARGE SCALE GENOMIC DNA]</scope>
    <source>
        <strain evidence="7 9">KCTC 12974</strain>
    </source>
</reference>
<name>A0A2N0TQC0_9FLAO</name>
<evidence type="ECO:0000256" key="2">
    <source>
        <dbReference type="ARBA" id="ARBA00038209"/>
    </source>
</evidence>
<feature type="domain" description="UDP-N-acetylglucosamine 2-epimerase" evidence="5">
    <location>
        <begin position="23"/>
        <end position="364"/>
    </location>
</feature>
<dbReference type="GO" id="GO:0008761">
    <property type="term" value="F:UDP-N-acetylglucosamine 2-epimerase activity"/>
    <property type="evidence" value="ECO:0007669"/>
    <property type="project" value="UniProtKB-EC"/>
</dbReference>
<comment type="similarity">
    <text evidence="2 4">Belongs to the UDP-N-acetylglucosamine 2-epimerase family.</text>
</comment>
<organism evidence="7 9">
    <name type="scientific">Salegentibacter salarius</name>
    <dbReference type="NCBI Taxonomy" id="435906"/>
    <lineage>
        <taxon>Bacteria</taxon>
        <taxon>Pseudomonadati</taxon>
        <taxon>Bacteroidota</taxon>
        <taxon>Flavobacteriia</taxon>
        <taxon>Flavobacteriales</taxon>
        <taxon>Flavobacteriaceae</taxon>
        <taxon>Salegentibacter</taxon>
    </lineage>
</organism>
<protein>
    <recommendedName>
        <fullName evidence="3">UDP-N-acetylglucosamine 2-epimerase (non-hydrolyzing)</fullName>
        <ecNumber evidence="3">5.1.3.14</ecNumber>
    </recommendedName>
</protein>
<accession>A0A2N0TQC0</accession>
<dbReference type="Pfam" id="PF02350">
    <property type="entry name" value="Epimerase_2"/>
    <property type="match status" value="1"/>
</dbReference>
<evidence type="ECO:0000313" key="8">
    <source>
        <dbReference type="Proteomes" id="UP000176009"/>
    </source>
</evidence>
<dbReference type="InterPro" id="IPR029767">
    <property type="entry name" value="WecB-like"/>
</dbReference>